<feature type="chain" id="PRO_5012624828" description="Carboxypeptidase regulatory-like domain-containing protein" evidence="1">
    <location>
        <begin position="19"/>
        <end position="193"/>
    </location>
</feature>
<feature type="signal peptide" evidence="1">
    <location>
        <begin position="1"/>
        <end position="18"/>
    </location>
</feature>
<evidence type="ECO:0000313" key="3">
    <source>
        <dbReference type="Proteomes" id="UP000242915"/>
    </source>
</evidence>
<dbReference type="EMBL" id="FZOG01000007">
    <property type="protein sequence ID" value="SNS98664.1"/>
    <property type="molecule type" value="Genomic_DNA"/>
</dbReference>
<accession>A0A239J1Y1</accession>
<dbReference type="RefSeq" id="WP_141133441.1">
    <property type="nucleotide sequence ID" value="NZ_FZOG01000007.1"/>
</dbReference>
<evidence type="ECO:0000313" key="2">
    <source>
        <dbReference type="EMBL" id="SNS98664.1"/>
    </source>
</evidence>
<keyword evidence="1" id="KW-0732">Signal</keyword>
<reference evidence="3" key="1">
    <citation type="submission" date="2017-06" db="EMBL/GenBank/DDBJ databases">
        <authorList>
            <person name="Varghese N."/>
            <person name="Submissions S."/>
        </authorList>
    </citation>
    <scope>NUCLEOTIDE SEQUENCE [LARGE SCALE GENOMIC DNA]</scope>
    <source>
        <strain evidence="3">CIP 108523</strain>
    </source>
</reference>
<gene>
    <name evidence="2" type="ORF">SAMN05216255_4092</name>
</gene>
<proteinExistence type="predicted"/>
<evidence type="ECO:0008006" key="4">
    <source>
        <dbReference type="Google" id="ProtNLM"/>
    </source>
</evidence>
<dbReference type="AlphaFoldDB" id="A0A239J1Y1"/>
<dbReference type="PROSITE" id="PS51257">
    <property type="entry name" value="PROKAR_LIPOPROTEIN"/>
    <property type="match status" value="1"/>
</dbReference>
<keyword evidence="3" id="KW-1185">Reference proteome</keyword>
<sequence>MKLSSTPLLLACMGSVIAGCTTLPSPEYTVTNDEKFNLQNAGIIVGSIDDAAYAGADIQFRDTSSGSTYTITDANASEFSMWLPAGTYSVSAIGPSKAWLGTYSRPLTFSVSNGAINYIGDLSYGCVQQSPNLAWYGQRYCGIGSLPEQCTTAHPLTSMCIIDNQQQAVNAFKDRFSQFADTPQMSALMTSSE</sequence>
<evidence type="ECO:0000256" key="1">
    <source>
        <dbReference type="SAM" id="SignalP"/>
    </source>
</evidence>
<name>A0A239J1Y1_9PSED</name>
<organism evidence="2 3">
    <name type="scientific">Pseudomonas segetis</name>
    <dbReference type="NCBI Taxonomy" id="298908"/>
    <lineage>
        <taxon>Bacteria</taxon>
        <taxon>Pseudomonadati</taxon>
        <taxon>Pseudomonadota</taxon>
        <taxon>Gammaproteobacteria</taxon>
        <taxon>Pseudomonadales</taxon>
        <taxon>Pseudomonadaceae</taxon>
        <taxon>Pseudomonas</taxon>
    </lineage>
</organism>
<dbReference type="Proteomes" id="UP000242915">
    <property type="component" value="Unassembled WGS sequence"/>
</dbReference>
<protein>
    <recommendedName>
        <fullName evidence="4">Carboxypeptidase regulatory-like domain-containing protein</fullName>
    </recommendedName>
</protein>